<name>A0A0M3UHC6_9MICC</name>
<feature type="transmembrane region" description="Helical" evidence="9">
    <location>
        <begin position="249"/>
        <end position="269"/>
    </location>
</feature>
<evidence type="ECO:0000256" key="3">
    <source>
        <dbReference type="ARBA" id="ARBA00022538"/>
    </source>
</evidence>
<sequence length="551" mass="56813">MELNAFALATQVAVLIVALGALHQPLGAYLAKTFTSHKHLAVERGLYKLSGVDPAADQHWKVYLRSLLAFSIVSIVVLFIFQLLQGLLPFNQGLGAVDPWVAMNTAVSFVTNTNWQTYAPESTLGFGVQMLGLAVQNFLSAAVGLAVVVALIRGLVRAETATLGNFWVDLSRGAIRVLLPISVVGAVVLMITGVVQNWGGTDIHTLVTGAQQTVPGGPVASQEVIKLLGTNGGGYFNANSAHPFENPNALSNLFEVFLILLIPFSLPAMYGRLVGDKRQGYTLLTVMAAFWLISTALMGWALAAFSGTGTSLGEGIEQRLGANGTALFATATTLTSTGAVNAAHDSLPPLAGGLGMVNMMLGEIAPGGVGSGLYGLMVLSVVAVFIGGLMVGRTPEMLGKKVGAAQMKLVAVYILVTPTLVLLGTAITVSIPALSAAAPAEGPHGFSEVLYAFTSAANNNGSAFGGITSSGPGLATMLALAMFFGRFLPIALVLALAGSFAKQRKIPNTAGTLATHGPLFAVLLGGVCLVLTALTYFPALALGPAAEGLLK</sequence>
<keyword evidence="7 9" id="KW-0406">Ion transport</keyword>
<dbReference type="PANTHER" id="PTHR30607">
    <property type="entry name" value="POTASSIUM-TRANSPORTING ATPASE A CHAIN"/>
    <property type="match status" value="1"/>
</dbReference>
<dbReference type="NCBIfam" id="TIGR00680">
    <property type="entry name" value="kdpA"/>
    <property type="match status" value="1"/>
</dbReference>
<dbReference type="InterPro" id="IPR004623">
    <property type="entry name" value="KdpA"/>
</dbReference>
<feature type="transmembrane region" description="Helical" evidence="9">
    <location>
        <begin position="281"/>
        <end position="303"/>
    </location>
</feature>
<evidence type="ECO:0000313" key="11">
    <source>
        <dbReference type="Proteomes" id="UP000062833"/>
    </source>
</evidence>
<dbReference type="AlphaFoldDB" id="A0A0M3UHC6"/>
<dbReference type="PANTHER" id="PTHR30607:SF2">
    <property type="entry name" value="POTASSIUM-TRANSPORTING ATPASE POTASSIUM-BINDING SUBUNIT"/>
    <property type="match status" value="1"/>
</dbReference>
<dbReference type="PIRSF" id="PIRSF001294">
    <property type="entry name" value="K_ATPaseA"/>
    <property type="match status" value="1"/>
</dbReference>
<feature type="transmembrane region" description="Helical" evidence="9">
    <location>
        <begin position="67"/>
        <end position="88"/>
    </location>
</feature>
<feature type="transmembrane region" description="Helical" evidence="9">
    <location>
        <begin position="6"/>
        <end position="31"/>
    </location>
</feature>
<feature type="transmembrane region" description="Helical" evidence="9">
    <location>
        <begin position="364"/>
        <end position="389"/>
    </location>
</feature>
<keyword evidence="11" id="KW-1185">Reference proteome</keyword>
<dbReference type="HAMAP" id="MF_00275">
    <property type="entry name" value="KdpA"/>
    <property type="match status" value="1"/>
</dbReference>
<evidence type="ECO:0000256" key="8">
    <source>
        <dbReference type="ARBA" id="ARBA00023136"/>
    </source>
</evidence>
<evidence type="ECO:0000256" key="4">
    <source>
        <dbReference type="ARBA" id="ARBA00022692"/>
    </source>
</evidence>
<dbReference type="GO" id="GO:0008556">
    <property type="term" value="F:P-type potassium transmembrane transporter activity"/>
    <property type="evidence" value="ECO:0007669"/>
    <property type="project" value="InterPro"/>
</dbReference>
<feature type="transmembrane region" description="Helical" evidence="9">
    <location>
        <begin position="138"/>
        <end position="156"/>
    </location>
</feature>
<keyword evidence="1 9" id="KW-0813">Transport</keyword>
<comment type="function">
    <text evidence="9">Part of the high-affinity ATP-driven potassium transport (or Kdp) system, which catalyzes the hydrolysis of ATP coupled with the electrogenic transport of potassium into the cytoplasm. This subunit binds the extracellular potassium ions and delivers the ions to the membrane domain of KdpB through an intramembrane tunnel.</text>
</comment>
<dbReference type="PATRIC" id="fig|656366.3.peg.2840"/>
<keyword evidence="5 9" id="KW-0630">Potassium</keyword>
<comment type="similarity">
    <text evidence="9">Belongs to the KdpA family.</text>
</comment>
<feature type="transmembrane region" description="Helical" evidence="9">
    <location>
        <begin position="177"/>
        <end position="198"/>
    </location>
</feature>
<dbReference type="GO" id="GO:0005886">
    <property type="term" value="C:plasma membrane"/>
    <property type="evidence" value="ECO:0007669"/>
    <property type="project" value="UniProtKB-SubCell"/>
</dbReference>
<feature type="transmembrane region" description="Helical" evidence="9">
    <location>
        <begin position="519"/>
        <end position="541"/>
    </location>
</feature>
<proteinExistence type="inferred from homology"/>
<keyword evidence="6 9" id="KW-1133">Transmembrane helix</keyword>
<evidence type="ECO:0000256" key="7">
    <source>
        <dbReference type="ARBA" id="ARBA00023065"/>
    </source>
</evidence>
<evidence type="ECO:0000256" key="1">
    <source>
        <dbReference type="ARBA" id="ARBA00022448"/>
    </source>
</evidence>
<evidence type="ECO:0000256" key="5">
    <source>
        <dbReference type="ARBA" id="ARBA00022958"/>
    </source>
</evidence>
<evidence type="ECO:0000256" key="9">
    <source>
        <dbReference type="HAMAP-Rule" id="MF_00275"/>
    </source>
</evidence>
<reference evidence="11" key="1">
    <citation type="submission" date="2015-09" db="EMBL/GenBank/DDBJ databases">
        <title>Complete genome of Arthrobacter alpinus strain R3.8.</title>
        <authorList>
            <person name="See-Too W.S."/>
            <person name="Chan K.G."/>
        </authorList>
    </citation>
    <scope>NUCLEOTIDE SEQUENCE [LARGE SCALE GENOMIC DNA]</scope>
    <source>
        <strain evidence="11">R3.8</strain>
    </source>
</reference>
<organism evidence="10 11">
    <name type="scientific">Arthrobacter alpinus</name>
    <dbReference type="NCBI Taxonomy" id="656366"/>
    <lineage>
        <taxon>Bacteria</taxon>
        <taxon>Bacillati</taxon>
        <taxon>Actinomycetota</taxon>
        <taxon>Actinomycetes</taxon>
        <taxon>Micrococcales</taxon>
        <taxon>Micrococcaceae</taxon>
        <taxon>Arthrobacter</taxon>
    </lineage>
</organism>
<dbReference type="OrthoDB" id="9763796at2"/>
<dbReference type="RefSeq" id="WP_062009780.1">
    <property type="nucleotide sequence ID" value="NZ_CP012677.1"/>
</dbReference>
<dbReference type="Proteomes" id="UP000062833">
    <property type="component" value="Chromosome"/>
</dbReference>
<keyword evidence="8 9" id="KW-0472">Membrane</keyword>
<comment type="subcellular location">
    <subcellularLocation>
        <location evidence="9">Cell membrane</location>
        <topology evidence="9">Multi-pass membrane protein</topology>
    </subcellularLocation>
</comment>
<gene>
    <name evidence="9" type="primary">kdpA</name>
    <name evidence="10" type="ORF">AOC05_13165</name>
</gene>
<feature type="transmembrane region" description="Helical" evidence="9">
    <location>
        <begin position="474"/>
        <end position="498"/>
    </location>
</feature>
<dbReference type="EMBL" id="CP012677">
    <property type="protein sequence ID" value="ALE94239.1"/>
    <property type="molecule type" value="Genomic_DNA"/>
</dbReference>
<comment type="subunit">
    <text evidence="9">The system is composed of three essential subunits: KdpA, KdpB and KdpC.</text>
</comment>
<dbReference type="GO" id="GO:0030955">
    <property type="term" value="F:potassium ion binding"/>
    <property type="evidence" value="ECO:0007669"/>
    <property type="project" value="UniProtKB-UniRule"/>
</dbReference>
<dbReference type="KEGG" id="aaq:AOC05_13165"/>
<protein>
    <recommendedName>
        <fullName evidence="9">Potassium-transporting ATPase potassium-binding subunit</fullName>
    </recommendedName>
    <alternativeName>
        <fullName evidence="9">ATP phosphohydrolase [potassium-transporting] A chain</fullName>
    </alternativeName>
    <alternativeName>
        <fullName evidence="9">Potassium-binding and translocating subunit A</fullName>
    </alternativeName>
    <alternativeName>
        <fullName evidence="9">Potassium-translocating ATPase A chain</fullName>
    </alternativeName>
</protein>
<keyword evidence="2 9" id="KW-1003">Cell membrane</keyword>
<dbReference type="Pfam" id="PF03814">
    <property type="entry name" value="KdpA"/>
    <property type="match status" value="1"/>
</dbReference>
<feature type="transmembrane region" description="Helical" evidence="9">
    <location>
        <begin position="410"/>
        <end position="434"/>
    </location>
</feature>
<evidence type="ECO:0000256" key="2">
    <source>
        <dbReference type="ARBA" id="ARBA00022475"/>
    </source>
</evidence>
<keyword evidence="4 9" id="KW-0812">Transmembrane</keyword>
<evidence type="ECO:0000256" key="6">
    <source>
        <dbReference type="ARBA" id="ARBA00022989"/>
    </source>
</evidence>
<evidence type="ECO:0000313" key="10">
    <source>
        <dbReference type="EMBL" id="ALE94239.1"/>
    </source>
</evidence>
<accession>A0A0M3UHC6</accession>
<keyword evidence="3 9" id="KW-0633">Potassium transport</keyword>